<protein>
    <recommendedName>
        <fullName evidence="4">HTH luxR-type domain-containing protein</fullName>
    </recommendedName>
</protein>
<sequence length="152" mass="16249">MTDGTGPLLLTADLTLGCLRAAAGDDAGLLRELPTERLVALHALTETWARAHRLVAAALDERLHAAAAGPPALTERQRQVVALLREGLTIQAMARRLGLSPRTVGKHLERVYRRLGTSDRLTTVLRAQQQGLLLPLGEGQRAWADTPATGAA</sequence>
<name>A0A8J3JFP6_9ACTN</name>
<proteinExistence type="predicted"/>
<evidence type="ECO:0000313" key="5">
    <source>
        <dbReference type="EMBL" id="GIF83706.1"/>
    </source>
</evidence>
<reference evidence="5 6" key="1">
    <citation type="submission" date="2021-01" db="EMBL/GenBank/DDBJ databases">
        <title>Whole genome shotgun sequence of Catellatospora bangladeshensis NBRC 107357.</title>
        <authorList>
            <person name="Komaki H."/>
            <person name="Tamura T."/>
        </authorList>
    </citation>
    <scope>NUCLEOTIDE SEQUENCE [LARGE SCALE GENOMIC DNA]</scope>
    <source>
        <strain evidence="5 6">NBRC 107357</strain>
    </source>
</reference>
<dbReference type="SMART" id="SM00421">
    <property type="entry name" value="HTH_LUXR"/>
    <property type="match status" value="1"/>
</dbReference>
<keyword evidence="1" id="KW-0805">Transcription regulation</keyword>
<evidence type="ECO:0000259" key="4">
    <source>
        <dbReference type="PROSITE" id="PS50043"/>
    </source>
</evidence>
<comment type="caution">
    <text evidence="5">The sequence shown here is derived from an EMBL/GenBank/DDBJ whole genome shotgun (WGS) entry which is preliminary data.</text>
</comment>
<dbReference type="CDD" id="cd06170">
    <property type="entry name" value="LuxR_C_like"/>
    <property type="match status" value="1"/>
</dbReference>
<dbReference type="PRINTS" id="PR00038">
    <property type="entry name" value="HTHLUXR"/>
</dbReference>
<dbReference type="AlphaFoldDB" id="A0A8J3JFP6"/>
<dbReference type="PROSITE" id="PS50043">
    <property type="entry name" value="HTH_LUXR_2"/>
    <property type="match status" value="1"/>
</dbReference>
<dbReference type="Gene3D" id="1.10.10.10">
    <property type="entry name" value="Winged helix-like DNA-binding domain superfamily/Winged helix DNA-binding domain"/>
    <property type="match status" value="1"/>
</dbReference>
<keyword evidence="2" id="KW-0238">DNA-binding</keyword>
<evidence type="ECO:0000256" key="3">
    <source>
        <dbReference type="ARBA" id="ARBA00023163"/>
    </source>
</evidence>
<keyword evidence="6" id="KW-1185">Reference proteome</keyword>
<dbReference type="Pfam" id="PF00196">
    <property type="entry name" value="GerE"/>
    <property type="match status" value="1"/>
</dbReference>
<accession>A0A8J3JFP6</accession>
<dbReference type="EMBL" id="BONF01000030">
    <property type="protein sequence ID" value="GIF83706.1"/>
    <property type="molecule type" value="Genomic_DNA"/>
</dbReference>
<evidence type="ECO:0000256" key="2">
    <source>
        <dbReference type="ARBA" id="ARBA00023125"/>
    </source>
</evidence>
<dbReference type="InterPro" id="IPR000792">
    <property type="entry name" value="Tscrpt_reg_LuxR_C"/>
</dbReference>
<organism evidence="5 6">
    <name type="scientific">Catellatospora bangladeshensis</name>
    <dbReference type="NCBI Taxonomy" id="310355"/>
    <lineage>
        <taxon>Bacteria</taxon>
        <taxon>Bacillati</taxon>
        <taxon>Actinomycetota</taxon>
        <taxon>Actinomycetes</taxon>
        <taxon>Micromonosporales</taxon>
        <taxon>Micromonosporaceae</taxon>
        <taxon>Catellatospora</taxon>
    </lineage>
</organism>
<dbReference type="GO" id="GO:0006355">
    <property type="term" value="P:regulation of DNA-templated transcription"/>
    <property type="evidence" value="ECO:0007669"/>
    <property type="project" value="InterPro"/>
</dbReference>
<dbReference type="GO" id="GO:0003677">
    <property type="term" value="F:DNA binding"/>
    <property type="evidence" value="ECO:0007669"/>
    <property type="project" value="UniProtKB-KW"/>
</dbReference>
<feature type="domain" description="HTH luxR-type" evidence="4">
    <location>
        <begin position="66"/>
        <end position="131"/>
    </location>
</feature>
<gene>
    <name evidence="5" type="ORF">Cba03nite_50550</name>
</gene>
<dbReference type="PANTHER" id="PTHR44688:SF16">
    <property type="entry name" value="DNA-BINDING TRANSCRIPTIONAL ACTIVATOR DEVR_DOSR"/>
    <property type="match status" value="1"/>
</dbReference>
<evidence type="ECO:0000313" key="6">
    <source>
        <dbReference type="Proteomes" id="UP000601223"/>
    </source>
</evidence>
<keyword evidence="3" id="KW-0804">Transcription</keyword>
<dbReference type="SUPFAM" id="SSF46894">
    <property type="entry name" value="C-terminal effector domain of the bipartite response regulators"/>
    <property type="match status" value="1"/>
</dbReference>
<dbReference type="PANTHER" id="PTHR44688">
    <property type="entry name" value="DNA-BINDING TRANSCRIPTIONAL ACTIVATOR DEVR_DOSR"/>
    <property type="match status" value="1"/>
</dbReference>
<dbReference type="InterPro" id="IPR016032">
    <property type="entry name" value="Sig_transdc_resp-reg_C-effctor"/>
</dbReference>
<dbReference type="InterPro" id="IPR036388">
    <property type="entry name" value="WH-like_DNA-bd_sf"/>
</dbReference>
<evidence type="ECO:0000256" key="1">
    <source>
        <dbReference type="ARBA" id="ARBA00023015"/>
    </source>
</evidence>
<dbReference type="Proteomes" id="UP000601223">
    <property type="component" value="Unassembled WGS sequence"/>
</dbReference>